<evidence type="ECO:0000256" key="3">
    <source>
        <dbReference type="ARBA" id="ARBA00023315"/>
    </source>
</evidence>
<dbReference type="PANTHER" id="PTHR10434">
    <property type="entry name" value="1-ACYL-SN-GLYCEROL-3-PHOSPHATE ACYLTRANSFERASE"/>
    <property type="match status" value="1"/>
</dbReference>
<comment type="pathway">
    <text evidence="1">Lipid metabolism.</text>
</comment>
<dbReference type="RefSeq" id="WP_258818849.1">
    <property type="nucleotide sequence ID" value="NZ_JANUGW010000020.1"/>
</dbReference>
<feature type="domain" description="Phospholipid/glycerol acyltransferase" evidence="4">
    <location>
        <begin position="41"/>
        <end position="153"/>
    </location>
</feature>
<dbReference type="PANTHER" id="PTHR10434:SF9">
    <property type="entry name" value="PHOSPHOLIPID_GLYCEROL ACYLTRANSFERASE DOMAIN-CONTAINING PROTEIN"/>
    <property type="match status" value="1"/>
</dbReference>
<dbReference type="InterPro" id="IPR002123">
    <property type="entry name" value="Plipid/glycerol_acylTrfase"/>
</dbReference>
<accession>A0ABT1ZWH8</accession>
<keyword evidence="3 5" id="KW-0012">Acyltransferase</keyword>
<evidence type="ECO:0000313" key="6">
    <source>
        <dbReference type="Proteomes" id="UP001204151"/>
    </source>
</evidence>
<keyword evidence="6" id="KW-1185">Reference proteome</keyword>
<evidence type="ECO:0000256" key="2">
    <source>
        <dbReference type="ARBA" id="ARBA00022679"/>
    </source>
</evidence>
<dbReference type="Pfam" id="PF01553">
    <property type="entry name" value="Acyltransferase"/>
    <property type="match status" value="1"/>
</dbReference>
<evidence type="ECO:0000313" key="5">
    <source>
        <dbReference type="EMBL" id="MCS0584287.1"/>
    </source>
</evidence>
<evidence type="ECO:0000259" key="4">
    <source>
        <dbReference type="SMART" id="SM00563"/>
    </source>
</evidence>
<keyword evidence="2" id="KW-0808">Transferase</keyword>
<dbReference type="SUPFAM" id="SSF69593">
    <property type="entry name" value="Glycerol-3-phosphate (1)-acyltransferase"/>
    <property type="match status" value="1"/>
</dbReference>
<protein>
    <submittedName>
        <fullName evidence="5">1-acyl-sn-glycerol-3-phosphate acyltransferase</fullName>
    </submittedName>
</protein>
<dbReference type="Proteomes" id="UP001204151">
    <property type="component" value="Unassembled WGS sequence"/>
</dbReference>
<evidence type="ECO:0000256" key="1">
    <source>
        <dbReference type="ARBA" id="ARBA00005189"/>
    </source>
</evidence>
<reference evidence="5 6" key="1">
    <citation type="submission" date="2022-08" db="EMBL/GenBank/DDBJ databases">
        <title>Reclassification of Massilia species as members of the genera Telluria, Duganella, Pseudoduganella, Mokoshia gen. nov. and Zemynaea gen. nov. using orthogonal and non-orthogonal genome-based approaches.</title>
        <authorList>
            <person name="Bowman J.P."/>
        </authorList>
    </citation>
    <scope>NUCLEOTIDE SEQUENCE [LARGE SCALE GENOMIC DNA]</scope>
    <source>
        <strain evidence="5 6">JCM 31316</strain>
    </source>
</reference>
<name>A0ABT1ZWH8_9BURK</name>
<sequence length="210" mass="23164">MDDYLMRPAALPTWGQRAALRLLNALGWNLRFKPLPGPHGVVVVYPHTSNWDFPIGLVAKWAVGVQFRWLAKDSLFRGPMGALMRYWGGVAVDRSAPQGAIVRLAQTMRAAPWFWLAITPEGTRSYRPHWKSGFYRIALAADVPVLLVALDYGKKVVDVTHTLTLTGDEAADMAAVAQAYEGVRALYPQKAAPIRLADPASPSDESRQQA</sequence>
<dbReference type="SMART" id="SM00563">
    <property type="entry name" value="PlsC"/>
    <property type="match status" value="1"/>
</dbReference>
<dbReference type="EMBL" id="JANUGW010000020">
    <property type="protein sequence ID" value="MCS0584287.1"/>
    <property type="molecule type" value="Genomic_DNA"/>
</dbReference>
<gene>
    <name evidence="5" type="ORF">NX784_22105</name>
</gene>
<organism evidence="5 6">
    <name type="scientific">Massilia pinisoli</name>
    <dbReference type="NCBI Taxonomy" id="1772194"/>
    <lineage>
        <taxon>Bacteria</taxon>
        <taxon>Pseudomonadati</taxon>
        <taxon>Pseudomonadota</taxon>
        <taxon>Betaproteobacteria</taxon>
        <taxon>Burkholderiales</taxon>
        <taxon>Oxalobacteraceae</taxon>
        <taxon>Telluria group</taxon>
        <taxon>Massilia</taxon>
    </lineage>
</organism>
<comment type="caution">
    <text evidence="5">The sequence shown here is derived from an EMBL/GenBank/DDBJ whole genome shotgun (WGS) entry which is preliminary data.</text>
</comment>
<dbReference type="GO" id="GO:0016746">
    <property type="term" value="F:acyltransferase activity"/>
    <property type="evidence" value="ECO:0007669"/>
    <property type="project" value="UniProtKB-KW"/>
</dbReference>
<proteinExistence type="predicted"/>